<protein>
    <submittedName>
        <fullName evidence="2">Uncharacterized protein</fullName>
    </submittedName>
</protein>
<organism evidence="2">
    <name type="scientific">Capra hircus</name>
    <name type="common">Goat</name>
    <dbReference type="NCBI Taxonomy" id="9925"/>
    <lineage>
        <taxon>Eukaryota</taxon>
        <taxon>Metazoa</taxon>
        <taxon>Chordata</taxon>
        <taxon>Craniata</taxon>
        <taxon>Vertebrata</taxon>
        <taxon>Euteleostomi</taxon>
        <taxon>Mammalia</taxon>
        <taxon>Eutheria</taxon>
        <taxon>Laurasiatheria</taxon>
        <taxon>Artiodactyla</taxon>
        <taxon>Ruminantia</taxon>
        <taxon>Pecora</taxon>
        <taxon>Bovidae</taxon>
        <taxon>Caprinae</taxon>
        <taxon>Capra</taxon>
    </lineage>
</organism>
<name>A0A8C2QTR5_CAPHI</name>
<reference evidence="2" key="1">
    <citation type="submission" date="2019-03" db="EMBL/GenBank/DDBJ databases">
        <title>Genome sequencing and reference-guided assembly of Black Bengal Goat (Capra hircus).</title>
        <authorList>
            <person name="Siddiki A.Z."/>
            <person name="Baten A."/>
            <person name="Billah M."/>
            <person name="Alam M.A.U."/>
            <person name="Shawrob K.S.M."/>
            <person name="Saha S."/>
            <person name="Chowdhury M."/>
            <person name="Rahman A.H."/>
            <person name="Stear M."/>
            <person name="Miah G."/>
            <person name="Das G.B."/>
            <person name="Hossain M.M."/>
            <person name="Kumkum M."/>
            <person name="Islam M.S."/>
            <person name="Mollah A.M."/>
            <person name="Ahsan A."/>
            <person name="Tusar F."/>
            <person name="Khan M.K.I."/>
        </authorList>
    </citation>
    <scope>NUCLEOTIDE SEQUENCE [LARGE SCALE GENOMIC DNA]</scope>
</reference>
<proteinExistence type="predicted"/>
<feature type="transmembrane region" description="Helical" evidence="1">
    <location>
        <begin position="29"/>
        <end position="49"/>
    </location>
</feature>
<sequence length="70" mass="7901">MSSPQLPAFLWDKHTLTTTISDPASLVKVLFFFALLMTLVTLLVLVWKVTKDKGNKSREPDQRKEATLLA</sequence>
<accession>A0A8C2QTR5</accession>
<dbReference type="Ensembl" id="ENSCHIT00010010196.1">
    <property type="protein sequence ID" value="ENSCHIP00010007288.1"/>
    <property type="gene ID" value="ENSCHIG00010005287.1"/>
</dbReference>
<reference evidence="2" key="2">
    <citation type="submission" date="2025-08" db="UniProtKB">
        <authorList>
            <consortium name="Ensembl"/>
        </authorList>
    </citation>
    <scope>IDENTIFICATION</scope>
</reference>
<dbReference type="AlphaFoldDB" id="A0A8C2QTR5"/>
<evidence type="ECO:0000313" key="2">
    <source>
        <dbReference type="Ensembl" id="ENSCHIP00010007288.1"/>
    </source>
</evidence>
<keyword evidence="1" id="KW-1133">Transmembrane helix</keyword>
<keyword evidence="1" id="KW-0812">Transmembrane</keyword>
<evidence type="ECO:0000256" key="1">
    <source>
        <dbReference type="SAM" id="Phobius"/>
    </source>
</evidence>
<keyword evidence="1" id="KW-0472">Membrane</keyword>